<comment type="catalytic activity">
    <reaction evidence="8">
        <text>L-threonyl-[protein] + ATP = O-phospho-L-threonyl-[protein] + ADP + H(+)</text>
        <dbReference type="Rhea" id="RHEA:46608"/>
        <dbReference type="Rhea" id="RHEA-COMP:11060"/>
        <dbReference type="Rhea" id="RHEA-COMP:11605"/>
        <dbReference type="ChEBI" id="CHEBI:15378"/>
        <dbReference type="ChEBI" id="CHEBI:30013"/>
        <dbReference type="ChEBI" id="CHEBI:30616"/>
        <dbReference type="ChEBI" id="CHEBI:61977"/>
        <dbReference type="ChEBI" id="CHEBI:456216"/>
        <dbReference type="EC" id="2.7.11.1"/>
    </reaction>
</comment>
<keyword evidence="6" id="KW-0418">Kinase</keyword>
<comment type="catalytic activity">
    <reaction evidence="9">
        <text>L-seryl-[protein] + ATP = O-phospho-L-seryl-[protein] + ADP + H(+)</text>
        <dbReference type="Rhea" id="RHEA:17989"/>
        <dbReference type="Rhea" id="RHEA-COMP:9863"/>
        <dbReference type="Rhea" id="RHEA-COMP:11604"/>
        <dbReference type="ChEBI" id="CHEBI:15378"/>
        <dbReference type="ChEBI" id="CHEBI:29999"/>
        <dbReference type="ChEBI" id="CHEBI:30616"/>
        <dbReference type="ChEBI" id="CHEBI:83421"/>
        <dbReference type="ChEBI" id="CHEBI:456216"/>
        <dbReference type="EC" id="2.7.11.1"/>
    </reaction>
</comment>
<keyword evidence="5" id="KW-0547">Nucleotide-binding</keyword>
<dbReference type="InterPro" id="IPR031634">
    <property type="entry name" value="PknG_rubred"/>
</dbReference>
<dbReference type="Gene3D" id="3.30.200.20">
    <property type="entry name" value="Phosphorylase Kinase, domain 1"/>
    <property type="match status" value="1"/>
</dbReference>
<dbReference type="PROSITE" id="PS00108">
    <property type="entry name" value="PROTEIN_KINASE_ST"/>
    <property type="match status" value="1"/>
</dbReference>
<proteinExistence type="predicted"/>
<dbReference type="Gene3D" id="1.20.120.1690">
    <property type="match status" value="1"/>
</dbReference>
<name>A0ABW5FTE6_9PSEU</name>
<dbReference type="Gene3D" id="2.60.40.3670">
    <property type="match status" value="1"/>
</dbReference>
<dbReference type="Pfam" id="PF00069">
    <property type="entry name" value="Pkinase"/>
    <property type="match status" value="1"/>
</dbReference>
<dbReference type="InterPro" id="IPR011990">
    <property type="entry name" value="TPR-like_helical_dom_sf"/>
</dbReference>
<reference evidence="12" key="1">
    <citation type="journal article" date="2019" name="Int. J. Syst. Evol. Microbiol.">
        <title>The Global Catalogue of Microorganisms (GCM) 10K type strain sequencing project: providing services to taxonomists for standard genome sequencing and annotation.</title>
        <authorList>
            <consortium name="The Broad Institute Genomics Platform"/>
            <consortium name="The Broad Institute Genome Sequencing Center for Infectious Disease"/>
            <person name="Wu L."/>
            <person name="Ma J."/>
        </authorList>
    </citation>
    <scope>NUCLEOTIDE SEQUENCE [LARGE SCALE GENOMIC DNA]</scope>
    <source>
        <strain evidence="12">CGMCC 4.7645</strain>
    </source>
</reference>
<evidence type="ECO:0000313" key="12">
    <source>
        <dbReference type="Proteomes" id="UP001597417"/>
    </source>
</evidence>
<evidence type="ECO:0000256" key="2">
    <source>
        <dbReference type="ARBA" id="ARBA00014676"/>
    </source>
</evidence>
<keyword evidence="4" id="KW-0808">Transferase</keyword>
<evidence type="ECO:0000256" key="8">
    <source>
        <dbReference type="ARBA" id="ARBA00047899"/>
    </source>
</evidence>
<keyword evidence="7" id="KW-0067">ATP-binding</keyword>
<dbReference type="Pfam" id="PF16918">
    <property type="entry name" value="PknG_TPR"/>
    <property type="match status" value="1"/>
</dbReference>
<dbReference type="PANTHER" id="PTHR24363:SF0">
    <property type="entry name" value="SERINE_THREONINE KINASE LIKE DOMAIN CONTAINING 1"/>
    <property type="match status" value="1"/>
</dbReference>
<evidence type="ECO:0000256" key="3">
    <source>
        <dbReference type="ARBA" id="ARBA00022527"/>
    </source>
</evidence>
<dbReference type="PANTHER" id="PTHR24363">
    <property type="entry name" value="SERINE/THREONINE PROTEIN KINASE"/>
    <property type="match status" value="1"/>
</dbReference>
<dbReference type="PROSITE" id="PS50011">
    <property type="entry name" value="PROTEIN_KINASE_DOM"/>
    <property type="match status" value="1"/>
</dbReference>
<protein>
    <recommendedName>
        <fullName evidence="2">Serine/threonine-protein kinase PknG</fullName>
        <ecNumber evidence="1">2.7.11.1</ecNumber>
    </recommendedName>
</protein>
<evidence type="ECO:0000256" key="1">
    <source>
        <dbReference type="ARBA" id="ARBA00012513"/>
    </source>
</evidence>
<dbReference type="Gene3D" id="1.10.510.10">
    <property type="entry name" value="Transferase(Phosphotransferase) domain 1"/>
    <property type="match status" value="1"/>
</dbReference>
<evidence type="ECO:0000256" key="9">
    <source>
        <dbReference type="ARBA" id="ARBA00048679"/>
    </source>
</evidence>
<evidence type="ECO:0000256" key="6">
    <source>
        <dbReference type="ARBA" id="ARBA00022777"/>
    </source>
</evidence>
<dbReference type="EC" id="2.7.11.1" evidence="1"/>
<dbReference type="EMBL" id="JBHUKR010000007">
    <property type="protein sequence ID" value="MFD2418305.1"/>
    <property type="molecule type" value="Genomic_DNA"/>
</dbReference>
<comment type="caution">
    <text evidence="11">The sequence shown here is derived from an EMBL/GenBank/DDBJ whole genome shotgun (WGS) entry which is preliminary data.</text>
</comment>
<evidence type="ECO:0000313" key="11">
    <source>
        <dbReference type="EMBL" id="MFD2418305.1"/>
    </source>
</evidence>
<evidence type="ECO:0000259" key="10">
    <source>
        <dbReference type="PROSITE" id="PS50011"/>
    </source>
</evidence>
<dbReference type="Proteomes" id="UP001597417">
    <property type="component" value="Unassembled WGS sequence"/>
</dbReference>
<sequence>MEDDRGTPPLPLPIPAPMDRLLPDPSVPESQRFCSSCGTPVGRDGRDEGYCPQCAQRYSFSPELRRNEVVGGRYEIAGVLAHGGLGWLYLAGDRTVAERLVVLKGLINSGDEEALAVAVMERRFLAELDHPNIVSILDFVPAPDGGGFIVMEYVDGLSLRAVKNLAREGEGLRVEHVIAYLLEVLKALAYMHGLGLTYGDLKPDNVMVGPRGVKLIDLGSVRAFDDRDSPMYGTPGYQAPEVLETGQTIHSDLYAAGRMLAELAQASPDWLARPRQEPESGGIEFGIESLRRVINRATADVERRFASADEMAGQLHGVLREILSLRDGQARPVTPTVFDETTAALDGGFGRVPLSARSRRLAGLPDDDEIAAGLPGAHGPVLQTWQRGLTRLQDGDFAAAAEEFATVYDLTPAEAAPKLALALCAEHQGRYRRAQWFHNAVWQRDRLAAAAFGLARLALRDRRRADAVAILDEVSAPHHRLAAVAAIRVLTSRTSGEPSADERTSTTIRLAALDLDSGSKSEIADESLPFVVRRYAVPYPNWRKIPEFQVTVDQNRFLSRADEEMHALITVTAPREKFPRRARRDIGLSVTTAPGSQILFLKQVFPEVKDLYGAEVFPLESWQAGEERHYHLCLAIDPASHPGPAVAAVHVGADRRGGWLRYSQDVPILVERVDDVALTNRIDPKVAAYSGQSELSETLDAAWTAYDNGDLNSANVQLGRAVAFAFASDDQGMLRRLRRVVDITDFGTGKVRIKEPLLRRDFFHAPGEFSGALRGAASRPMASSMRLRSVRTGRGSVTVSSRMRRRRAAGSDRVCENCHGIAPHAAAFCVHCGEPLGDVLGPRRTRVWCPDDDPAQAGVATRVAFAVTKPDDAGFDVPLAEQVRLRILLEAPGAVVKPVTRVAMLEVDRTTGPVEFEVVPAASGPLPLTFHVYRDRDGQPLQEVKAELPVGEEAAWRAS</sequence>
<evidence type="ECO:0000256" key="5">
    <source>
        <dbReference type="ARBA" id="ARBA00022741"/>
    </source>
</evidence>
<dbReference type="SUPFAM" id="SSF56112">
    <property type="entry name" value="Protein kinase-like (PK-like)"/>
    <property type="match status" value="1"/>
</dbReference>
<keyword evidence="3" id="KW-0723">Serine/threonine-protein kinase</keyword>
<dbReference type="CDD" id="cd14014">
    <property type="entry name" value="STKc_PknB_like"/>
    <property type="match status" value="1"/>
</dbReference>
<keyword evidence="12" id="KW-1185">Reference proteome</keyword>
<gene>
    <name evidence="11" type="ORF">ACFSXZ_18435</name>
</gene>
<dbReference type="Gene3D" id="1.25.40.10">
    <property type="entry name" value="Tetratricopeptide repeat domain"/>
    <property type="match status" value="1"/>
</dbReference>
<dbReference type="Pfam" id="PF16919">
    <property type="entry name" value="PknG_rubred"/>
    <property type="match status" value="1"/>
</dbReference>
<organism evidence="11 12">
    <name type="scientific">Amycolatopsis pigmentata</name>
    <dbReference type="NCBI Taxonomy" id="450801"/>
    <lineage>
        <taxon>Bacteria</taxon>
        <taxon>Bacillati</taxon>
        <taxon>Actinomycetota</taxon>
        <taxon>Actinomycetes</taxon>
        <taxon>Pseudonocardiales</taxon>
        <taxon>Pseudonocardiaceae</taxon>
        <taxon>Amycolatopsis</taxon>
    </lineage>
</organism>
<dbReference type="SUPFAM" id="SSF48452">
    <property type="entry name" value="TPR-like"/>
    <property type="match status" value="1"/>
</dbReference>
<accession>A0ABW5FTE6</accession>
<dbReference type="InterPro" id="IPR031636">
    <property type="entry name" value="PknG_TPR"/>
</dbReference>
<dbReference type="InterPro" id="IPR011009">
    <property type="entry name" value="Kinase-like_dom_sf"/>
</dbReference>
<dbReference type="SMART" id="SM00220">
    <property type="entry name" value="S_TKc"/>
    <property type="match status" value="1"/>
</dbReference>
<evidence type="ECO:0000256" key="7">
    <source>
        <dbReference type="ARBA" id="ARBA00022840"/>
    </source>
</evidence>
<evidence type="ECO:0000256" key="4">
    <source>
        <dbReference type="ARBA" id="ARBA00022679"/>
    </source>
</evidence>
<dbReference type="InterPro" id="IPR008271">
    <property type="entry name" value="Ser/Thr_kinase_AS"/>
</dbReference>
<dbReference type="InterPro" id="IPR000719">
    <property type="entry name" value="Prot_kinase_dom"/>
</dbReference>
<feature type="domain" description="Protein kinase" evidence="10">
    <location>
        <begin position="74"/>
        <end position="345"/>
    </location>
</feature>
<dbReference type="RefSeq" id="WP_378266252.1">
    <property type="nucleotide sequence ID" value="NZ_JBHUKR010000007.1"/>
</dbReference>